<evidence type="ECO:0000313" key="3">
    <source>
        <dbReference type="Proteomes" id="UP000655589"/>
    </source>
</evidence>
<gene>
    <name evidence="2" type="ORF">GCM10010102_00580</name>
</gene>
<keyword evidence="1" id="KW-0812">Transmembrane</keyword>
<organism evidence="2 3">
    <name type="scientific">Promicromonospora citrea</name>
    <dbReference type="NCBI Taxonomy" id="43677"/>
    <lineage>
        <taxon>Bacteria</taxon>
        <taxon>Bacillati</taxon>
        <taxon>Actinomycetota</taxon>
        <taxon>Actinomycetes</taxon>
        <taxon>Micrococcales</taxon>
        <taxon>Promicromonosporaceae</taxon>
        <taxon>Promicromonospora</taxon>
    </lineage>
</organism>
<dbReference type="Proteomes" id="UP000655589">
    <property type="component" value="Unassembled WGS sequence"/>
</dbReference>
<evidence type="ECO:0000256" key="1">
    <source>
        <dbReference type="SAM" id="Phobius"/>
    </source>
</evidence>
<reference evidence="2" key="2">
    <citation type="submission" date="2020-09" db="EMBL/GenBank/DDBJ databases">
        <authorList>
            <person name="Sun Q."/>
            <person name="Ohkuma M."/>
        </authorList>
    </citation>
    <scope>NUCLEOTIDE SEQUENCE</scope>
    <source>
        <strain evidence="2">JCM 3051</strain>
    </source>
</reference>
<feature type="transmembrane region" description="Helical" evidence="1">
    <location>
        <begin position="191"/>
        <end position="210"/>
    </location>
</feature>
<proteinExistence type="predicted"/>
<feature type="transmembrane region" description="Helical" evidence="1">
    <location>
        <begin position="65"/>
        <end position="87"/>
    </location>
</feature>
<accession>A0A8H9L1Z9</accession>
<reference evidence="2" key="1">
    <citation type="journal article" date="2014" name="Int. J. Syst. Evol. Microbiol.">
        <title>Complete genome sequence of Corynebacterium casei LMG S-19264T (=DSM 44701T), isolated from a smear-ripened cheese.</title>
        <authorList>
            <consortium name="US DOE Joint Genome Institute (JGI-PGF)"/>
            <person name="Walter F."/>
            <person name="Albersmeier A."/>
            <person name="Kalinowski J."/>
            <person name="Ruckert C."/>
        </authorList>
    </citation>
    <scope>NUCLEOTIDE SEQUENCE</scope>
    <source>
        <strain evidence="2">JCM 3051</strain>
    </source>
</reference>
<feature type="transmembrane region" description="Helical" evidence="1">
    <location>
        <begin position="236"/>
        <end position="258"/>
    </location>
</feature>
<comment type="caution">
    <text evidence="2">The sequence shown here is derived from an EMBL/GenBank/DDBJ whole genome shotgun (WGS) entry which is preliminary data.</text>
</comment>
<dbReference type="AlphaFoldDB" id="A0A8H9L1Z9"/>
<dbReference type="EMBL" id="BMPT01000001">
    <property type="protein sequence ID" value="GGM08505.1"/>
    <property type="molecule type" value="Genomic_DNA"/>
</dbReference>
<feature type="transmembrane region" description="Helical" evidence="1">
    <location>
        <begin position="96"/>
        <end position="113"/>
    </location>
</feature>
<sequence length="308" mass="33912">MHLRHSVPMVIKQGDPARLTYRYLRVAIVAVVLVLFVSLALQIVADHGRLASGEEWWHASISAYFYSPVQSIFVSSLVGIGTCLVAIKGRRGAEEVLLNFAGMLALLVALVPTPLAADMCTAEPYCVDVPERIANNVGTLLIVGGLVLALATWPRRRDLLTAHGLDLWLTWFAWAATGVWLLASPETFRSVAHYLAAVLLFACLVAVAWINGSDRAVTVQALERLRGMSAVAYRVWYRWIAVVMATVLVVGLTTMVVLDRWFPAVFPQTLFVVETVLMLVFALFWVLQTIQFWDVGLPARAREAPAAA</sequence>
<protein>
    <submittedName>
        <fullName evidence="2">Uncharacterized protein</fullName>
    </submittedName>
</protein>
<keyword evidence="3" id="KW-1185">Reference proteome</keyword>
<feature type="transmembrane region" description="Helical" evidence="1">
    <location>
        <begin position="133"/>
        <end position="153"/>
    </location>
</feature>
<keyword evidence="1" id="KW-0472">Membrane</keyword>
<feature type="transmembrane region" description="Helical" evidence="1">
    <location>
        <begin position="165"/>
        <end position="185"/>
    </location>
</feature>
<feature type="transmembrane region" description="Helical" evidence="1">
    <location>
        <begin position="264"/>
        <end position="287"/>
    </location>
</feature>
<evidence type="ECO:0000313" key="2">
    <source>
        <dbReference type="EMBL" id="GGM08505.1"/>
    </source>
</evidence>
<feature type="transmembrane region" description="Helical" evidence="1">
    <location>
        <begin position="21"/>
        <end position="45"/>
    </location>
</feature>
<keyword evidence="1" id="KW-1133">Transmembrane helix</keyword>
<name>A0A8H9L1Z9_9MICO</name>